<reference evidence="9 10" key="1">
    <citation type="submission" date="2024-04" db="EMBL/GenBank/DDBJ databases">
        <title>Phylogenomic analyses of a clade within the roseobacter group suggest taxonomic reassignments of species of the genera Aestuariivita, Citreicella, Loktanella, Nautella, Pelagibaca, Ruegeria, Thalassobius, Thiobacimonas and Tropicibacter, and the proposal o.</title>
        <authorList>
            <person name="Jeon C.O."/>
        </authorList>
    </citation>
    <scope>NUCLEOTIDE SEQUENCE [LARGE SCALE GENOMIC DNA]</scope>
    <source>
        <strain evidence="9 10">G8-12</strain>
    </source>
</reference>
<protein>
    <submittedName>
        <fullName evidence="9">tRNA glutamyl-Q(34) synthetase GluQRS</fullName>
        <ecNumber evidence="9">6.1.1.-</ecNumber>
    </submittedName>
</protein>
<evidence type="ECO:0000256" key="6">
    <source>
        <dbReference type="ARBA" id="ARBA00023146"/>
    </source>
</evidence>
<evidence type="ECO:0000259" key="8">
    <source>
        <dbReference type="Pfam" id="PF00749"/>
    </source>
</evidence>
<dbReference type="Gene3D" id="3.40.50.620">
    <property type="entry name" value="HUPs"/>
    <property type="match status" value="1"/>
</dbReference>
<keyword evidence="1 7" id="KW-0436">Ligase</keyword>
<dbReference type="EC" id="6.1.1.-" evidence="9"/>
<keyword evidence="3 7" id="KW-0547">Nucleotide-binding</keyword>
<dbReference type="RefSeq" id="WP_342071002.1">
    <property type="nucleotide sequence ID" value="NZ_CP151762.1"/>
</dbReference>
<dbReference type="AlphaFoldDB" id="A0AAN0M472"/>
<dbReference type="GO" id="GO:0006424">
    <property type="term" value="P:glutamyl-tRNA aminoacylation"/>
    <property type="evidence" value="ECO:0007669"/>
    <property type="project" value="TreeGrafter"/>
</dbReference>
<dbReference type="EMBL" id="CP151762">
    <property type="protein sequence ID" value="WZU64640.1"/>
    <property type="molecule type" value="Genomic_DNA"/>
</dbReference>
<dbReference type="GO" id="GO:0005829">
    <property type="term" value="C:cytosol"/>
    <property type="evidence" value="ECO:0007669"/>
    <property type="project" value="TreeGrafter"/>
</dbReference>
<dbReference type="InterPro" id="IPR000924">
    <property type="entry name" value="Glu/Gln-tRNA-synth"/>
</dbReference>
<evidence type="ECO:0000256" key="3">
    <source>
        <dbReference type="ARBA" id="ARBA00022741"/>
    </source>
</evidence>
<dbReference type="GO" id="GO:0005524">
    <property type="term" value="F:ATP binding"/>
    <property type="evidence" value="ECO:0007669"/>
    <property type="project" value="UniProtKB-KW"/>
</dbReference>
<evidence type="ECO:0000256" key="1">
    <source>
        <dbReference type="ARBA" id="ARBA00022598"/>
    </source>
</evidence>
<dbReference type="NCBIfam" id="NF004315">
    <property type="entry name" value="PRK05710.1-4"/>
    <property type="match status" value="1"/>
</dbReference>
<proteinExistence type="inferred from homology"/>
<dbReference type="PANTHER" id="PTHR43311:SF1">
    <property type="entry name" value="GLUTAMYL-Q TRNA(ASP) SYNTHETASE"/>
    <property type="match status" value="1"/>
</dbReference>
<feature type="domain" description="Glutamyl/glutaminyl-tRNA synthetase class Ib catalytic" evidence="8">
    <location>
        <begin position="3"/>
        <end position="260"/>
    </location>
</feature>
<dbReference type="Pfam" id="PF00749">
    <property type="entry name" value="tRNA-synt_1c"/>
    <property type="match status" value="1"/>
</dbReference>
<dbReference type="PROSITE" id="PS00178">
    <property type="entry name" value="AA_TRNA_LIGASE_I"/>
    <property type="match status" value="1"/>
</dbReference>
<keyword evidence="5 7" id="KW-0067">ATP-binding</keyword>
<evidence type="ECO:0000256" key="4">
    <source>
        <dbReference type="ARBA" id="ARBA00022833"/>
    </source>
</evidence>
<dbReference type="PANTHER" id="PTHR43311">
    <property type="entry name" value="GLUTAMATE--TRNA LIGASE"/>
    <property type="match status" value="1"/>
</dbReference>
<dbReference type="GO" id="GO:0004818">
    <property type="term" value="F:glutamate-tRNA ligase activity"/>
    <property type="evidence" value="ECO:0007669"/>
    <property type="project" value="TreeGrafter"/>
</dbReference>
<dbReference type="InterPro" id="IPR020058">
    <property type="entry name" value="Glu/Gln-tRNA-synth_Ib_cat-dom"/>
</dbReference>
<dbReference type="InterPro" id="IPR049940">
    <property type="entry name" value="GluQ/Sye"/>
</dbReference>
<evidence type="ECO:0000313" key="10">
    <source>
        <dbReference type="Proteomes" id="UP001451782"/>
    </source>
</evidence>
<keyword evidence="2" id="KW-0479">Metal-binding</keyword>
<keyword evidence="4" id="KW-0862">Zinc</keyword>
<dbReference type="InterPro" id="IPR014729">
    <property type="entry name" value="Rossmann-like_a/b/a_fold"/>
</dbReference>
<keyword evidence="6 7" id="KW-0030">Aminoacyl-tRNA synthetase</keyword>
<evidence type="ECO:0000256" key="7">
    <source>
        <dbReference type="RuleBase" id="RU363037"/>
    </source>
</evidence>
<dbReference type="SUPFAM" id="SSF52374">
    <property type="entry name" value="Nucleotidylyl transferase"/>
    <property type="match status" value="1"/>
</dbReference>
<comment type="similarity">
    <text evidence="7">Belongs to the class-I aminoacyl-tRNA synthetase family.</text>
</comment>
<organism evidence="9 10">
    <name type="scientific">Yoonia algicola</name>
    <dbReference type="NCBI Taxonomy" id="3137368"/>
    <lineage>
        <taxon>Bacteria</taxon>
        <taxon>Pseudomonadati</taxon>
        <taxon>Pseudomonadota</taxon>
        <taxon>Alphaproteobacteria</taxon>
        <taxon>Rhodobacterales</taxon>
        <taxon>Paracoccaceae</taxon>
        <taxon>Yoonia</taxon>
    </lineage>
</organism>
<dbReference type="KEGG" id="yag:AABB28_05000"/>
<sequence>MITRFAPSPTGPLHLGHAYSALTVWKVARDLGGTALLRIEDTDSTRVRPAHETAIYEDLAWLGLSWPMPVRRQSEHGGDYDTVLDRLAEAGLIYPCGCTRRQISDAGAVPGADGLVYPGTCRHRDMADAKPGDGVRLNVRKALAACTQPMQYSETGTSYAIPITDDLLINTIGDPILRRKDTCDPAYHLACVHDDALQNITHVVRGMDLRDLTPLHVLLQNVLGYPTPIYYHHSLITDAGGKRLAKIDHSKALAKYRAEGATVQDIKDMIGWRD</sequence>
<accession>A0AAN0M472</accession>
<keyword evidence="10" id="KW-1185">Reference proteome</keyword>
<dbReference type="PRINTS" id="PR00987">
    <property type="entry name" value="TRNASYNTHGLU"/>
</dbReference>
<keyword evidence="7" id="KW-0648">Protein biosynthesis</keyword>
<evidence type="ECO:0000256" key="5">
    <source>
        <dbReference type="ARBA" id="ARBA00022840"/>
    </source>
</evidence>
<gene>
    <name evidence="9" type="primary">gluQRS</name>
    <name evidence="9" type="ORF">AABB28_05000</name>
</gene>
<dbReference type="InterPro" id="IPR001412">
    <property type="entry name" value="aa-tRNA-synth_I_CS"/>
</dbReference>
<name>A0AAN0M472_9RHOB</name>
<dbReference type="Proteomes" id="UP001451782">
    <property type="component" value="Chromosome"/>
</dbReference>
<evidence type="ECO:0000256" key="2">
    <source>
        <dbReference type="ARBA" id="ARBA00022723"/>
    </source>
</evidence>
<evidence type="ECO:0000313" key="9">
    <source>
        <dbReference type="EMBL" id="WZU64640.1"/>
    </source>
</evidence>